<dbReference type="GO" id="GO:0005829">
    <property type="term" value="C:cytosol"/>
    <property type="evidence" value="ECO:0007669"/>
    <property type="project" value="TreeGrafter"/>
</dbReference>
<dbReference type="InterPro" id="IPR050807">
    <property type="entry name" value="TransReg_Diox_bact_type"/>
</dbReference>
<dbReference type="InterPro" id="IPR011051">
    <property type="entry name" value="RmlC_Cupin_sf"/>
</dbReference>
<name>A0A099D4U2_9ACTN</name>
<dbReference type="Proteomes" id="UP000215043">
    <property type="component" value="Chromosome"/>
</dbReference>
<dbReference type="OrthoDB" id="5584941at2"/>
<dbReference type="KEGG" id="aey:CDG81_15345"/>
<dbReference type="EMBL" id="JPMV01000025">
    <property type="protein sequence ID" value="KGI80951.1"/>
    <property type="molecule type" value="Genomic_DNA"/>
</dbReference>
<dbReference type="Pfam" id="PF01381">
    <property type="entry name" value="HTH_3"/>
    <property type="match status" value="1"/>
</dbReference>
<dbReference type="PANTHER" id="PTHR46797">
    <property type="entry name" value="HTH-TYPE TRANSCRIPTIONAL REGULATOR"/>
    <property type="match status" value="1"/>
</dbReference>
<keyword evidence="5" id="KW-1185">Reference proteome</keyword>
<keyword evidence="1 4" id="KW-0238">DNA-binding</keyword>
<reference evidence="3 6" key="2">
    <citation type="submission" date="2017-08" db="EMBL/GenBank/DDBJ databases">
        <title>The complete genome sequence of moderately halophilic actinomycete Actinopolyspora erythraea YIM 90600, the producer of novel erythromycin, novel actinopolysporins A-C and tubercidin.</title>
        <authorList>
            <person name="Yin M."/>
            <person name="Tang S."/>
        </authorList>
    </citation>
    <scope>NUCLEOTIDE SEQUENCE [LARGE SCALE GENOMIC DNA]</scope>
    <source>
        <strain evidence="3 6">YIM 90600</strain>
    </source>
</reference>
<dbReference type="InterPro" id="IPR014710">
    <property type="entry name" value="RmlC-like_jellyroll"/>
</dbReference>
<feature type="domain" description="HTH cro/C1-type" evidence="2">
    <location>
        <begin position="16"/>
        <end position="70"/>
    </location>
</feature>
<evidence type="ECO:0000313" key="5">
    <source>
        <dbReference type="Proteomes" id="UP000029737"/>
    </source>
</evidence>
<dbReference type="RefSeq" id="WP_043574473.1">
    <property type="nucleotide sequence ID" value="NZ_CP022752.1"/>
</dbReference>
<evidence type="ECO:0000313" key="4">
    <source>
        <dbReference type="EMBL" id="KGI80951.1"/>
    </source>
</evidence>
<dbReference type="GO" id="GO:0003700">
    <property type="term" value="F:DNA-binding transcription factor activity"/>
    <property type="evidence" value="ECO:0007669"/>
    <property type="project" value="TreeGrafter"/>
</dbReference>
<dbReference type="CDD" id="cd00093">
    <property type="entry name" value="HTH_XRE"/>
    <property type="match status" value="1"/>
</dbReference>
<dbReference type="PANTHER" id="PTHR46797:SF1">
    <property type="entry name" value="METHYLPHOSPHONATE SYNTHASE"/>
    <property type="match status" value="1"/>
</dbReference>
<accession>A0A099D4U2</accession>
<dbReference type="CDD" id="cd02209">
    <property type="entry name" value="cupin_XRE_C"/>
    <property type="match status" value="1"/>
</dbReference>
<dbReference type="PROSITE" id="PS50943">
    <property type="entry name" value="HTH_CROC1"/>
    <property type="match status" value="1"/>
</dbReference>
<protein>
    <submittedName>
        <fullName evidence="4">DNA-binding protein</fullName>
    </submittedName>
    <submittedName>
        <fullName evidence="3">XRE family transcriptional regulator</fullName>
    </submittedName>
</protein>
<dbReference type="Proteomes" id="UP000029737">
    <property type="component" value="Unassembled WGS sequence"/>
</dbReference>
<dbReference type="Gene3D" id="2.60.120.10">
    <property type="entry name" value="Jelly Rolls"/>
    <property type="match status" value="1"/>
</dbReference>
<evidence type="ECO:0000259" key="2">
    <source>
        <dbReference type="PROSITE" id="PS50943"/>
    </source>
</evidence>
<dbReference type="InterPro" id="IPR001387">
    <property type="entry name" value="Cro/C1-type_HTH"/>
</dbReference>
<proteinExistence type="predicted"/>
<dbReference type="AlphaFoldDB" id="A0A099D4U2"/>
<dbReference type="eggNOG" id="COG1396">
    <property type="taxonomic scope" value="Bacteria"/>
</dbReference>
<dbReference type="GO" id="GO:0003677">
    <property type="term" value="F:DNA binding"/>
    <property type="evidence" value="ECO:0007669"/>
    <property type="project" value="UniProtKB-KW"/>
</dbReference>
<dbReference type="SUPFAM" id="SSF47413">
    <property type="entry name" value="lambda repressor-like DNA-binding domains"/>
    <property type="match status" value="1"/>
</dbReference>
<evidence type="ECO:0000256" key="1">
    <source>
        <dbReference type="ARBA" id="ARBA00023125"/>
    </source>
</evidence>
<organism evidence="3 6">
    <name type="scientific">Actinopolyspora erythraea</name>
    <dbReference type="NCBI Taxonomy" id="414996"/>
    <lineage>
        <taxon>Bacteria</taxon>
        <taxon>Bacillati</taxon>
        <taxon>Actinomycetota</taxon>
        <taxon>Actinomycetes</taxon>
        <taxon>Actinopolysporales</taxon>
        <taxon>Actinopolysporaceae</taxon>
        <taxon>Actinopolyspora</taxon>
    </lineage>
</organism>
<gene>
    <name evidence="3" type="ORF">CDG81_15345</name>
    <name evidence="4" type="ORF">IL38_14410</name>
</gene>
<dbReference type="InterPro" id="IPR010982">
    <property type="entry name" value="Lambda_DNA-bd_dom_sf"/>
</dbReference>
<dbReference type="SUPFAM" id="SSF51182">
    <property type="entry name" value="RmlC-like cupins"/>
    <property type="match status" value="1"/>
</dbReference>
<dbReference type="Gene3D" id="1.10.260.40">
    <property type="entry name" value="lambda repressor-like DNA-binding domains"/>
    <property type="match status" value="1"/>
</dbReference>
<dbReference type="EMBL" id="CP022752">
    <property type="protein sequence ID" value="ASU79430.1"/>
    <property type="molecule type" value="Genomic_DNA"/>
</dbReference>
<reference evidence="4 5" key="1">
    <citation type="journal article" date="2014" name="PLoS ONE">
        <title>Identification and Characterization of a New Erythromycin Biosynthetic Gene Cluster in Actinopolyspora erythraea YIM90600, a Novel Erythronolide-Producing Halophilic Actinomycete Isolated from Salt Field.</title>
        <authorList>
            <person name="Chen D."/>
            <person name="Feng J."/>
            <person name="Huang L."/>
            <person name="Zhang Q."/>
            <person name="Wu J."/>
            <person name="Zhu X."/>
            <person name="Duan Y."/>
            <person name="Xu Z."/>
        </authorList>
    </citation>
    <scope>NUCLEOTIDE SEQUENCE [LARGE SCALE GENOMIC DNA]</scope>
    <source>
        <strain evidence="4 5">YIM90600</strain>
    </source>
</reference>
<dbReference type="SMART" id="SM00530">
    <property type="entry name" value="HTH_XRE"/>
    <property type="match status" value="1"/>
</dbReference>
<evidence type="ECO:0000313" key="6">
    <source>
        <dbReference type="Proteomes" id="UP000215043"/>
    </source>
</evidence>
<dbReference type="HOGENOM" id="CLU_085376_5_2_11"/>
<evidence type="ECO:0000313" key="3">
    <source>
        <dbReference type="EMBL" id="ASU79430.1"/>
    </source>
</evidence>
<sequence length="186" mass="19694">MRRSESEAIETISIALRHHRERAGISLSELAKRAGVAKSTLSQLESGEGNPGVETLWALAVALNVPFSRLVEPPTPDTRVIRAGQAPRLRAEHSAFAAGLLSSSPAGASRDIYEIALEADESREAEPHQAGTVEHLVVVSGRMRSGPTASPVELDPGDYTTFSGAVPHLYRSVGGPATAVLVMEHS</sequence>